<feature type="domain" description="DUF3835" evidence="3">
    <location>
        <begin position="595"/>
        <end position="674"/>
    </location>
</feature>
<dbReference type="AlphaFoldDB" id="A0A9P7V6E2"/>
<feature type="coiled-coil region" evidence="1">
    <location>
        <begin position="8"/>
        <end position="35"/>
    </location>
</feature>
<dbReference type="InterPro" id="IPR024325">
    <property type="entry name" value="DUF3835"/>
</dbReference>
<dbReference type="GeneID" id="66115307"/>
<gene>
    <name evidence="4" type="ORF">KQ657_001933</name>
</gene>
<accession>A0A9P7V6E2</accession>
<sequence length="678" mass="77883">MDWDKSLLETLASTIDRLESKRKALEETKKLYVQLALALTQDNDSHMVHLGGDYFVQMNHEDAKLFVERRLHELASTITEFDSQLQHAKETMSHLTKFEQVSNEPVEEEEEQEVATNNAKVNEEGLPYVDIVEELDEDGNVIGVKLNDENVSSDVEPEASQKIEPVSDTEFHQNHIDDTDAQQEIADLISDMELATPSAAEQILFANSLLDKIDQLEISADDKFRLKQECMEQFSQKRSIDASDLYELEMFDQMAEDEEVGDENMSGEFGDDWEIEFDDDEDENEEDEDDVEEVKFFKNHDKGNSMLWDQIQKLRDAKKNDIENTVDEHKEASSNKKKKGVKFADKVDVVPIENVSEEMKNMNIGRVSRFKLARNRYKESVIKDVHETPVSDIIENEVSEPSDTKDEPVSDIVERGDFNPHEVVMMPLINSNRKQMPTIERDKSKNPEQSDEVDSPVEAFRFTSEPEQKPVTSRFKQALVNKKSIIPTIQNELEDEGEVNVKPKVVKLDYGGDLDAMAQAYVMGMYDENDDNGMQPDLDATRGDYIISSMSDLDRHNKVVDLGKARDIDQGEDFGFMDNDDDASESDEENRPIVSEQVLENDWEDQPMDDDDMNEDYGLSNDVLGQEVRQDYHRLRQKFAYENQGTQATDEDKEFEPVYAEGDRKPSRFKQMRMKMSG</sequence>
<dbReference type="Proteomes" id="UP000790833">
    <property type="component" value="Unassembled WGS sequence"/>
</dbReference>
<dbReference type="SUPFAM" id="SSF46579">
    <property type="entry name" value="Prefoldin"/>
    <property type="match status" value="1"/>
</dbReference>
<dbReference type="Gene3D" id="1.10.287.370">
    <property type="match status" value="1"/>
</dbReference>
<dbReference type="EMBL" id="JAHMUF010000019">
    <property type="protein sequence ID" value="KAG7192215.1"/>
    <property type="molecule type" value="Genomic_DNA"/>
</dbReference>
<proteinExistence type="predicted"/>
<feature type="compositionally biased region" description="Acidic residues" evidence="2">
    <location>
        <begin position="599"/>
        <end position="615"/>
    </location>
</feature>
<evidence type="ECO:0000259" key="3">
    <source>
        <dbReference type="Pfam" id="PF12927"/>
    </source>
</evidence>
<protein>
    <recommendedName>
        <fullName evidence="3">DUF3835 domain-containing protein</fullName>
    </recommendedName>
</protein>
<feature type="region of interest" description="Disordered" evidence="2">
    <location>
        <begin position="570"/>
        <end position="625"/>
    </location>
</feature>
<reference evidence="4" key="1">
    <citation type="submission" date="2021-03" db="EMBL/GenBank/DDBJ databases">
        <authorList>
            <person name="Palmer J.M."/>
        </authorList>
    </citation>
    <scope>NUCLEOTIDE SEQUENCE</scope>
    <source>
        <strain evidence="4">ARV_011</strain>
    </source>
</reference>
<comment type="caution">
    <text evidence="4">The sequence shown here is derived from an EMBL/GenBank/DDBJ whole genome shotgun (WGS) entry which is preliminary data.</text>
</comment>
<dbReference type="OrthoDB" id="21413at2759"/>
<dbReference type="Pfam" id="PF12927">
    <property type="entry name" value="DUF3835"/>
    <property type="match status" value="1"/>
</dbReference>
<keyword evidence="5" id="KW-1185">Reference proteome</keyword>
<evidence type="ECO:0000256" key="1">
    <source>
        <dbReference type="SAM" id="Coils"/>
    </source>
</evidence>
<feature type="region of interest" description="Disordered" evidence="2">
    <location>
        <begin position="434"/>
        <end position="455"/>
    </location>
</feature>
<keyword evidence="1" id="KW-0175">Coiled coil</keyword>
<name>A0A9P7V6E2_9ASCO</name>
<dbReference type="InterPro" id="IPR004127">
    <property type="entry name" value="Prefoldin_subunit_alpha"/>
</dbReference>
<organism evidence="4 5">
    <name type="scientific">Scheffersomyces spartinae</name>
    <dbReference type="NCBI Taxonomy" id="45513"/>
    <lineage>
        <taxon>Eukaryota</taxon>
        <taxon>Fungi</taxon>
        <taxon>Dikarya</taxon>
        <taxon>Ascomycota</taxon>
        <taxon>Saccharomycotina</taxon>
        <taxon>Pichiomycetes</taxon>
        <taxon>Debaryomycetaceae</taxon>
        <taxon>Scheffersomyces</taxon>
    </lineage>
</organism>
<dbReference type="Pfam" id="PF02996">
    <property type="entry name" value="Prefoldin"/>
    <property type="match status" value="1"/>
</dbReference>
<dbReference type="InterPro" id="IPR009053">
    <property type="entry name" value="Prefoldin"/>
</dbReference>
<evidence type="ECO:0000313" key="4">
    <source>
        <dbReference type="EMBL" id="KAG7192215.1"/>
    </source>
</evidence>
<evidence type="ECO:0000256" key="2">
    <source>
        <dbReference type="SAM" id="MobiDB-lite"/>
    </source>
</evidence>
<feature type="compositionally biased region" description="Acidic residues" evidence="2">
    <location>
        <begin position="578"/>
        <end position="588"/>
    </location>
</feature>
<dbReference type="RefSeq" id="XP_043047765.1">
    <property type="nucleotide sequence ID" value="XM_043192710.1"/>
</dbReference>
<evidence type="ECO:0000313" key="5">
    <source>
        <dbReference type="Proteomes" id="UP000790833"/>
    </source>
</evidence>
<feature type="compositionally biased region" description="Basic and acidic residues" evidence="2">
    <location>
        <begin position="439"/>
        <end position="448"/>
    </location>
</feature>